<keyword evidence="6 7" id="KW-0472">Membrane</keyword>
<gene>
    <name evidence="9" type="ORF">SAMN02746019_00012090</name>
</gene>
<dbReference type="AlphaFoldDB" id="A0A212RDM1"/>
<dbReference type="Pfam" id="PF00528">
    <property type="entry name" value="BPD_transp_1"/>
    <property type="match status" value="1"/>
</dbReference>
<comment type="subcellular location">
    <subcellularLocation>
        <location evidence="1 7">Cell membrane</location>
        <topology evidence="1 7">Multi-pass membrane protein</topology>
    </subcellularLocation>
</comment>
<evidence type="ECO:0000256" key="4">
    <source>
        <dbReference type="ARBA" id="ARBA00022692"/>
    </source>
</evidence>
<evidence type="ECO:0000259" key="8">
    <source>
        <dbReference type="PROSITE" id="PS50928"/>
    </source>
</evidence>
<evidence type="ECO:0000256" key="6">
    <source>
        <dbReference type="ARBA" id="ARBA00023136"/>
    </source>
</evidence>
<comment type="similarity">
    <text evidence="7">Belongs to the binding-protein-dependent transport system permease family.</text>
</comment>
<dbReference type="GO" id="GO:0005886">
    <property type="term" value="C:plasma membrane"/>
    <property type="evidence" value="ECO:0007669"/>
    <property type="project" value="UniProtKB-SubCell"/>
</dbReference>
<dbReference type="InParanoid" id="A0A212RDM1"/>
<dbReference type="PROSITE" id="PS50928">
    <property type="entry name" value="ABC_TM1"/>
    <property type="match status" value="1"/>
</dbReference>
<dbReference type="InterPro" id="IPR035906">
    <property type="entry name" value="MetI-like_sf"/>
</dbReference>
<evidence type="ECO:0000256" key="2">
    <source>
        <dbReference type="ARBA" id="ARBA00022448"/>
    </source>
</evidence>
<evidence type="ECO:0000313" key="10">
    <source>
        <dbReference type="Proteomes" id="UP000197025"/>
    </source>
</evidence>
<evidence type="ECO:0000256" key="5">
    <source>
        <dbReference type="ARBA" id="ARBA00022989"/>
    </source>
</evidence>
<evidence type="ECO:0000313" key="9">
    <source>
        <dbReference type="EMBL" id="SNB70347.1"/>
    </source>
</evidence>
<dbReference type="EMBL" id="FYEK01000044">
    <property type="protein sequence ID" value="SNB70347.1"/>
    <property type="molecule type" value="Genomic_DNA"/>
</dbReference>
<dbReference type="InterPro" id="IPR000515">
    <property type="entry name" value="MetI-like"/>
</dbReference>
<keyword evidence="5 7" id="KW-1133">Transmembrane helix</keyword>
<dbReference type="CDD" id="cd06261">
    <property type="entry name" value="TM_PBP2"/>
    <property type="match status" value="1"/>
</dbReference>
<feature type="transmembrane region" description="Helical" evidence="7">
    <location>
        <begin position="119"/>
        <end position="139"/>
    </location>
</feature>
<accession>A0A212RDM1</accession>
<protein>
    <submittedName>
        <fullName evidence="9">Carbohydrate ABC transporter membrane protein 1, CUT1 family</fullName>
    </submittedName>
</protein>
<feature type="transmembrane region" description="Helical" evidence="7">
    <location>
        <begin position="170"/>
        <end position="195"/>
    </location>
</feature>
<organism evidence="9 10">
    <name type="scientific">Thermoflexus hugenholtzii JAD2</name>
    <dbReference type="NCBI Taxonomy" id="877466"/>
    <lineage>
        <taxon>Bacteria</taxon>
        <taxon>Bacillati</taxon>
        <taxon>Chloroflexota</taxon>
        <taxon>Thermoflexia</taxon>
        <taxon>Thermoflexales</taxon>
        <taxon>Thermoflexaceae</taxon>
        <taxon>Thermoflexus</taxon>
    </lineage>
</organism>
<dbReference type="RefSeq" id="WP_200808182.1">
    <property type="nucleotide sequence ID" value="NZ_FYEK01000044.1"/>
</dbReference>
<evidence type="ECO:0000256" key="1">
    <source>
        <dbReference type="ARBA" id="ARBA00004651"/>
    </source>
</evidence>
<evidence type="ECO:0000256" key="7">
    <source>
        <dbReference type="RuleBase" id="RU363032"/>
    </source>
</evidence>
<feature type="transmembrane region" description="Helical" evidence="7">
    <location>
        <begin position="145"/>
        <end position="163"/>
    </location>
</feature>
<dbReference type="PANTHER" id="PTHR43005">
    <property type="entry name" value="BLR7065 PROTEIN"/>
    <property type="match status" value="1"/>
</dbReference>
<dbReference type="SUPFAM" id="SSF160964">
    <property type="entry name" value="MalF N-terminal region-like"/>
    <property type="match status" value="1"/>
</dbReference>
<keyword evidence="2 7" id="KW-0813">Transport</keyword>
<feature type="transmembrane region" description="Helical" evidence="7">
    <location>
        <begin position="86"/>
        <end position="107"/>
    </location>
</feature>
<dbReference type="Proteomes" id="UP000197025">
    <property type="component" value="Unassembled WGS sequence"/>
</dbReference>
<feature type="transmembrane region" description="Helical" evidence="7">
    <location>
        <begin position="244"/>
        <end position="268"/>
    </location>
</feature>
<evidence type="ECO:0000256" key="3">
    <source>
        <dbReference type="ARBA" id="ARBA00022475"/>
    </source>
</evidence>
<dbReference type="Gene3D" id="1.10.3720.10">
    <property type="entry name" value="MetI-like"/>
    <property type="match status" value="1"/>
</dbReference>
<dbReference type="GO" id="GO:0055085">
    <property type="term" value="P:transmembrane transport"/>
    <property type="evidence" value="ECO:0007669"/>
    <property type="project" value="InterPro"/>
</dbReference>
<feature type="domain" description="ABC transmembrane type-1" evidence="8">
    <location>
        <begin position="82"/>
        <end position="295"/>
    </location>
</feature>
<keyword evidence="4 7" id="KW-0812">Transmembrane</keyword>
<feature type="transmembrane region" description="Helical" evidence="7">
    <location>
        <begin position="274"/>
        <end position="296"/>
    </location>
</feature>
<sequence length="303" mass="33309">MRLHRARWERMRRWGAFLTFTAPALALIFLLIILPAVQTVALSFTDKRGAFVGLRNFIEVLSDSDTLNLTGFPPGPPPWGSLVHNVVWILLHLPLTVGLGLILAVLLERARGATFLKSVIFLGMVTPMIVGGVIIRFLFDENAGVVTAIMRAVGLTALGRSWTAYPETALLALILGSVWLWAGFSMILYSAGLATIPRDYYEAAAVDGAGPLQQFWYITVPSLRPVTMVIVAMTILWELKIFDIVYTATLGGPGGATMVLALQMYFYAFRALEFPRAAAVATMLSLFTLIVGLWFVRTLRSSE</sequence>
<feature type="transmembrane region" description="Helical" evidence="7">
    <location>
        <begin position="215"/>
        <end position="237"/>
    </location>
</feature>
<dbReference type="SUPFAM" id="SSF161098">
    <property type="entry name" value="MetI-like"/>
    <property type="match status" value="1"/>
</dbReference>
<dbReference type="PANTHER" id="PTHR43005:SF1">
    <property type="entry name" value="SPERMIDINE_PUTRESCINE TRANSPORT SYSTEM PERMEASE PROTEIN"/>
    <property type="match status" value="1"/>
</dbReference>
<name>A0A212RDM1_9CHLR</name>
<proteinExistence type="inferred from homology"/>
<keyword evidence="3" id="KW-1003">Cell membrane</keyword>
<keyword evidence="10" id="KW-1185">Reference proteome</keyword>
<reference evidence="10" key="1">
    <citation type="submission" date="2017-06" db="EMBL/GenBank/DDBJ databases">
        <authorList>
            <person name="Varghese N."/>
            <person name="Submissions S."/>
        </authorList>
    </citation>
    <scope>NUCLEOTIDE SEQUENCE [LARGE SCALE GENOMIC DNA]</scope>
    <source>
        <strain evidence="10">JAD2</strain>
    </source>
</reference>